<dbReference type="STRING" id="1032480.MLP_46990"/>
<dbReference type="AlphaFoldDB" id="F5XEG5"/>
<protein>
    <recommendedName>
        <fullName evidence="1">AbiEi antitoxin N-terminal domain-containing protein</fullName>
    </recommendedName>
</protein>
<dbReference type="eggNOG" id="COG5340">
    <property type="taxonomic scope" value="Bacteria"/>
</dbReference>
<proteinExistence type="predicted"/>
<dbReference type="HOGENOM" id="CLU_052626_3_0_11"/>
<evidence type="ECO:0000259" key="1">
    <source>
        <dbReference type="Pfam" id="PF13338"/>
    </source>
</evidence>
<dbReference type="Proteomes" id="UP000007947">
    <property type="component" value="Chromosome"/>
</dbReference>
<reference evidence="2 3" key="1">
    <citation type="submission" date="2011-05" db="EMBL/GenBank/DDBJ databases">
        <title>Whole genome sequence of Microlunatus phosphovorus NM-1.</title>
        <authorList>
            <person name="Hosoyama A."/>
            <person name="Sasaki K."/>
            <person name="Harada T."/>
            <person name="Igarashi R."/>
            <person name="Kawakoshi A."/>
            <person name="Sasagawa M."/>
            <person name="Fukada J."/>
            <person name="Nakamura S."/>
            <person name="Katano Y."/>
            <person name="Hanada S."/>
            <person name="Kamagata Y."/>
            <person name="Nakamura N."/>
            <person name="Yamazaki S."/>
            <person name="Fujita N."/>
        </authorList>
    </citation>
    <scope>NUCLEOTIDE SEQUENCE [LARGE SCALE GENOMIC DNA]</scope>
    <source>
        <strain evidence="3">ATCC 700054 / DSM 10555 / JCM 9379 / NBRC 101784 / NCIMB 13414 / VKM Ac-1990 / NM-1</strain>
    </source>
</reference>
<accession>F5XEG5</accession>
<organism evidence="2 3">
    <name type="scientific">Microlunatus phosphovorus (strain ATCC 700054 / DSM 10555 / JCM 9379 / NBRC 101784 / NCIMB 13414 / VKM Ac-1990 / NM-1)</name>
    <dbReference type="NCBI Taxonomy" id="1032480"/>
    <lineage>
        <taxon>Bacteria</taxon>
        <taxon>Bacillati</taxon>
        <taxon>Actinomycetota</taxon>
        <taxon>Actinomycetes</taxon>
        <taxon>Propionibacteriales</taxon>
        <taxon>Propionibacteriaceae</taxon>
        <taxon>Microlunatus</taxon>
    </lineage>
</organism>
<sequence>MHPRIDPPDDLLALAATQAGVISAEQALSFGLSRASIKRFVDQKAWQRLTRGVFLLGVGEPPWLGLAWAGTLLGGAHSRIGFAAAGHLWGIVPEPPRTIHVLVPHASMLKPRGSWVFLRERSGVREQRSPGYPSRTTIEDTVLDLCADVGPAALIDLTTAAIQSQKTTASRLLACADNRSRLPNRELLINLLGDVAAGSESALELAYLRDVERRHQLPPAQRQHRSAKHRAVRDLRYDEFGVLIELDGRTHLPKRFRDMRRDNAALLGGEVTLRYGWSDVTERPCEVAWQVAALLTRCGWQGMPVRCSWCRNLPDL</sequence>
<dbReference type="EMBL" id="AP012204">
    <property type="protein sequence ID" value="BAK37713.1"/>
    <property type="molecule type" value="Genomic_DNA"/>
</dbReference>
<name>F5XEG5_MICPN</name>
<evidence type="ECO:0000313" key="2">
    <source>
        <dbReference type="EMBL" id="BAK37713.1"/>
    </source>
</evidence>
<keyword evidence="3" id="KW-1185">Reference proteome</keyword>
<gene>
    <name evidence="2" type="ordered locus">MLP_46990</name>
</gene>
<feature type="domain" description="AbiEi antitoxin N-terminal" evidence="1">
    <location>
        <begin position="10"/>
        <end position="56"/>
    </location>
</feature>
<dbReference type="OrthoDB" id="5146042at2"/>
<dbReference type="InterPro" id="IPR025159">
    <property type="entry name" value="AbiEi_N"/>
</dbReference>
<evidence type="ECO:0000313" key="3">
    <source>
        <dbReference type="Proteomes" id="UP000007947"/>
    </source>
</evidence>
<dbReference type="KEGG" id="mph:MLP_46990"/>
<dbReference type="Pfam" id="PF13338">
    <property type="entry name" value="AbiEi_4"/>
    <property type="match status" value="1"/>
</dbReference>